<dbReference type="Proteomes" id="UP000653565">
    <property type="component" value="Unassembled WGS sequence"/>
</dbReference>
<feature type="transmembrane region" description="Helical" evidence="1">
    <location>
        <begin position="6"/>
        <end position="24"/>
    </location>
</feature>
<evidence type="ECO:0000313" key="4">
    <source>
        <dbReference type="Proteomes" id="UP000653565"/>
    </source>
</evidence>
<feature type="domain" description="DUF7702" evidence="2">
    <location>
        <begin position="5"/>
        <end position="233"/>
    </location>
</feature>
<feature type="transmembrane region" description="Helical" evidence="1">
    <location>
        <begin position="211"/>
        <end position="230"/>
    </location>
</feature>
<gene>
    <name evidence="3" type="ORF">CNMCM6805_008498</name>
</gene>
<feature type="transmembrane region" description="Helical" evidence="1">
    <location>
        <begin position="172"/>
        <end position="191"/>
    </location>
</feature>
<feature type="transmembrane region" description="Helical" evidence="1">
    <location>
        <begin position="93"/>
        <end position="114"/>
    </location>
</feature>
<reference evidence="3" key="1">
    <citation type="journal article" date="2020" name="bioRxiv">
        <title>Genomic and phenotypic heterogeneity of clinical isolates of the human pathogens Aspergillus fumigatus, Aspergillus lentulus and Aspergillus fumigatiaffinis.</title>
        <authorList>
            <person name="dos Santos R.A.C."/>
            <person name="Steenwyk J.L."/>
            <person name="Rivero-Menendez O."/>
            <person name="Mead M.E."/>
            <person name="Silva L.P."/>
            <person name="Bastos R.W."/>
            <person name="Alastruey-Izquierdo A."/>
            <person name="Goldman G.H."/>
            <person name="Rokas A."/>
        </authorList>
    </citation>
    <scope>NUCLEOTIDE SEQUENCE</scope>
    <source>
        <strain evidence="3">CNM-CM6805</strain>
    </source>
</reference>
<dbReference type="PANTHER" id="PTHR42109">
    <property type="entry name" value="UNPLACED GENOMIC SCAFFOLD UM_SCAF_CONTIG_1.265, WHOLE GENOME SHOTGUN SEQUENCE"/>
    <property type="match status" value="1"/>
</dbReference>
<comment type="caution">
    <text evidence="3">The sequence shown here is derived from an EMBL/GenBank/DDBJ whole genome shotgun (WGS) entry which is preliminary data.</text>
</comment>
<evidence type="ECO:0000256" key="1">
    <source>
        <dbReference type="SAM" id="Phobius"/>
    </source>
</evidence>
<feature type="transmembrane region" description="Helical" evidence="1">
    <location>
        <begin position="31"/>
        <end position="49"/>
    </location>
</feature>
<keyword evidence="4" id="KW-1185">Reference proteome</keyword>
<keyword evidence="1" id="KW-1133">Transmembrane helix</keyword>
<evidence type="ECO:0000313" key="3">
    <source>
        <dbReference type="EMBL" id="KAF4234655.1"/>
    </source>
</evidence>
<organism evidence="3 4">
    <name type="scientific">Aspergillus fumigatiaffinis</name>
    <dbReference type="NCBI Taxonomy" id="340414"/>
    <lineage>
        <taxon>Eukaryota</taxon>
        <taxon>Fungi</taxon>
        <taxon>Dikarya</taxon>
        <taxon>Ascomycota</taxon>
        <taxon>Pezizomycotina</taxon>
        <taxon>Eurotiomycetes</taxon>
        <taxon>Eurotiomycetidae</taxon>
        <taxon>Eurotiales</taxon>
        <taxon>Aspergillaceae</taxon>
        <taxon>Aspergillus</taxon>
        <taxon>Aspergillus subgen. Fumigati</taxon>
    </lineage>
</organism>
<keyword evidence="1" id="KW-0812">Transmembrane</keyword>
<dbReference type="InterPro" id="IPR056119">
    <property type="entry name" value="DUF7702"/>
</dbReference>
<protein>
    <recommendedName>
        <fullName evidence="2">DUF7702 domain-containing protein</fullName>
    </recommendedName>
</protein>
<reference evidence="3" key="2">
    <citation type="submission" date="2020-04" db="EMBL/GenBank/DDBJ databases">
        <authorList>
            <person name="Santos R.A.C."/>
            <person name="Steenwyk J.L."/>
            <person name="Rivero-Menendez O."/>
            <person name="Mead M.E."/>
            <person name="Silva L.P."/>
            <person name="Bastos R.W."/>
            <person name="Alastruey-Izquierdo A."/>
            <person name="Goldman G.H."/>
            <person name="Rokas A."/>
        </authorList>
    </citation>
    <scope>NUCLEOTIDE SEQUENCE</scope>
    <source>
        <strain evidence="3">CNM-CM6805</strain>
    </source>
</reference>
<dbReference type="Pfam" id="PF24800">
    <property type="entry name" value="DUF7702"/>
    <property type="match status" value="1"/>
</dbReference>
<dbReference type="AlphaFoldDB" id="A0A8H4H2X0"/>
<dbReference type="PANTHER" id="PTHR42109:SF3">
    <property type="entry name" value="INTEGRAL MEMBRANE PROTEIN (AFU_ORTHOLOGUE AFUA_5G00100)"/>
    <property type="match status" value="1"/>
</dbReference>
<evidence type="ECO:0000259" key="2">
    <source>
        <dbReference type="Pfam" id="PF24800"/>
    </source>
</evidence>
<accession>A0A8H4H2X0</accession>
<keyword evidence="1" id="KW-0472">Membrane</keyword>
<dbReference type="EMBL" id="JAAAPX010000066">
    <property type="protein sequence ID" value="KAF4234655.1"/>
    <property type="molecule type" value="Genomic_DNA"/>
</dbReference>
<name>A0A8H4H2X0_9EURO</name>
<sequence>MSAYSVAQLAIFSVLVCPALYLTLCHHRRGLLGWGYLLAFCILRITGGALSIRSSGSGEKIISSVGISPMLLALDGTLHEARLYRNRNLNKRLEYAFTTFVHVVVATGVAMVGTGAGGRAWEQPKGERSTNLDVGMALLEACWAILTIRALWTLKDCNEKAIPGVMEGKMLLHGVLLATAFVGIRVTYGLIAESTQKRNLNPVTGSLAIRTVLGLLPELITTVILMFVGFRTRHIGKQQRLIPLKFKGGQPVMRTRRTARDWVTKNPETDASDAALVGLSVMKRVQYAETVIDMGSPVSMTGPKANLLPLKPGRNAAPHLLPSPSLADSIGWQLRSCYGCCNHSIMQLPTVGR</sequence>
<proteinExistence type="predicted"/>